<feature type="region of interest" description="Disordered" evidence="1">
    <location>
        <begin position="16"/>
        <end position="46"/>
    </location>
</feature>
<evidence type="ECO:0000313" key="2">
    <source>
        <dbReference type="Proteomes" id="UP000887575"/>
    </source>
</evidence>
<dbReference type="WBParaSite" id="MBELARI_LOCUS19059">
    <property type="protein sequence ID" value="MBELARI_LOCUS19059"/>
    <property type="gene ID" value="MBELARI_LOCUS19059"/>
</dbReference>
<feature type="compositionally biased region" description="Basic and acidic residues" evidence="1">
    <location>
        <begin position="27"/>
        <end position="38"/>
    </location>
</feature>
<organism evidence="2 3">
    <name type="scientific">Mesorhabditis belari</name>
    <dbReference type="NCBI Taxonomy" id="2138241"/>
    <lineage>
        <taxon>Eukaryota</taxon>
        <taxon>Metazoa</taxon>
        <taxon>Ecdysozoa</taxon>
        <taxon>Nematoda</taxon>
        <taxon>Chromadorea</taxon>
        <taxon>Rhabditida</taxon>
        <taxon>Rhabditina</taxon>
        <taxon>Rhabditomorpha</taxon>
        <taxon>Rhabditoidea</taxon>
        <taxon>Rhabditidae</taxon>
        <taxon>Mesorhabditinae</taxon>
        <taxon>Mesorhabditis</taxon>
    </lineage>
</organism>
<keyword evidence="2" id="KW-1185">Reference proteome</keyword>
<sequence>MDLKINALTARLRGTRLGSATVKTHSKSGESKSVDPPRMKMVPADQIDHGTSEGRRVFYEQVCYLLKKKCK</sequence>
<name>A0AAF3EZY3_9BILA</name>
<evidence type="ECO:0000256" key="1">
    <source>
        <dbReference type="SAM" id="MobiDB-lite"/>
    </source>
</evidence>
<proteinExistence type="predicted"/>
<reference evidence="3" key="1">
    <citation type="submission" date="2024-02" db="UniProtKB">
        <authorList>
            <consortium name="WormBaseParasite"/>
        </authorList>
    </citation>
    <scope>IDENTIFICATION</scope>
</reference>
<dbReference type="Proteomes" id="UP000887575">
    <property type="component" value="Unassembled WGS sequence"/>
</dbReference>
<evidence type="ECO:0000313" key="3">
    <source>
        <dbReference type="WBParaSite" id="MBELARI_LOCUS19059"/>
    </source>
</evidence>
<protein>
    <submittedName>
        <fullName evidence="3">Uncharacterized protein</fullName>
    </submittedName>
</protein>
<dbReference type="AlphaFoldDB" id="A0AAF3EZY3"/>
<accession>A0AAF3EZY3</accession>